<reference evidence="2 3" key="1">
    <citation type="submission" date="2019-01" db="EMBL/GenBank/DDBJ databases">
        <title>Fusobacterium necrophorum Isolated From the Uterus of Dairy Cows.</title>
        <authorList>
            <person name="Francis A.M."/>
        </authorList>
    </citation>
    <scope>NUCLEOTIDE SEQUENCE [LARGE SCALE GENOMIC DNA]</scope>
    <source>
        <strain evidence="2 3">KG35</strain>
    </source>
</reference>
<dbReference type="InterPro" id="IPR054221">
    <property type="entry name" value="DUF6941"/>
</dbReference>
<organism evidence="2 3">
    <name type="scientific">Fusobacterium necrophorum</name>
    <dbReference type="NCBI Taxonomy" id="859"/>
    <lineage>
        <taxon>Bacteria</taxon>
        <taxon>Fusobacteriati</taxon>
        <taxon>Fusobacteriota</taxon>
        <taxon>Fusobacteriia</taxon>
        <taxon>Fusobacteriales</taxon>
        <taxon>Fusobacteriaceae</taxon>
        <taxon>Fusobacterium</taxon>
    </lineage>
</organism>
<dbReference type="Pfam" id="PF22091">
    <property type="entry name" value="DUF6941"/>
    <property type="match status" value="1"/>
</dbReference>
<evidence type="ECO:0000313" key="3">
    <source>
        <dbReference type="Proteomes" id="UP000289216"/>
    </source>
</evidence>
<feature type="region of interest" description="Disordered" evidence="1">
    <location>
        <begin position="221"/>
        <end position="242"/>
    </location>
</feature>
<dbReference type="RefSeq" id="WP_129491026.1">
    <property type="nucleotide sequence ID" value="NZ_SBAP01000012.1"/>
</dbReference>
<sequence length="242" mass="27827">MLRVKSVETAFQAVPNQYVQGALDVLGIFDNVIQPVFPYPFSNIALIFSFEKMDKPTVFEIRINAPDDTLISQGEFGVMPDAFGNGRKIVNLSNFLVAERGLYTVDILEKVAEDKVNFISTEELFMADYPPKRRFTQEEIQEILGTEGVIKMVKTDYKPVKYIQDESLEPIHFQLFLDPNEEIEEGFVAFPENDKIEIRGEIFDLTGIRRQIEWMFGQEIPKEAEGEQENAQEVQELTEDKE</sequence>
<name>A0A4Q2L0M6_9FUSO</name>
<gene>
    <name evidence="2" type="ORF">EPT53_05645</name>
</gene>
<accession>A0A4Q2L0M6</accession>
<protein>
    <submittedName>
        <fullName evidence="2">Uncharacterized protein</fullName>
    </submittedName>
</protein>
<feature type="compositionally biased region" description="Acidic residues" evidence="1">
    <location>
        <begin position="226"/>
        <end position="242"/>
    </location>
</feature>
<dbReference type="EMBL" id="SBAP01000012">
    <property type="protein sequence ID" value="RXZ69772.1"/>
    <property type="molecule type" value="Genomic_DNA"/>
</dbReference>
<comment type="caution">
    <text evidence="2">The sequence shown here is derived from an EMBL/GenBank/DDBJ whole genome shotgun (WGS) entry which is preliminary data.</text>
</comment>
<evidence type="ECO:0000313" key="2">
    <source>
        <dbReference type="EMBL" id="RXZ69772.1"/>
    </source>
</evidence>
<evidence type="ECO:0000256" key="1">
    <source>
        <dbReference type="SAM" id="MobiDB-lite"/>
    </source>
</evidence>
<proteinExistence type="predicted"/>
<dbReference type="Proteomes" id="UP000289216">
    <property type="component" value="Unassembled WGS sequence"/>
</dbReference>
<dbReference type="AlphaFoldDB" id="A0A4Q2L0M6"/>